<evidence type="ECO:0000256" key="1">
    <source>
        <dbReference type="ARBA" id="ARBA00022729"/>
    </source>
</evidence>
<feature type="domain" description="Glyoxal oxidase N-terminal" evidence="2">
    <location>
        <begin position="32"/>
        <end position="366"/>
    </location>
</feature>
<dbReference type="InterPro" id="IPR011043">
    <property type="entry name" value="Gal_Oxase/kelch_b-propeller"/>
</dbReference>
<dbReference type="CDD" id="cd02851">
    <property type="entry name" value="E_set_GO_C"/>
    <property type="match status" value="1"/>
</dbReference>
<keyword evidence="1" id="KW-0732">Signal</keyword>
<gene>
    <name evidence="4" type="ORF">HaLaN_23667</name>
</gene>
<evidence type="ECO:0000313" key="5">
    <source>
        <dbReference type="Proteomes" id="UP000485058"/>
    </source>
</evidence>
<feature type="domain" description="Galactose oxidase-like Early set" evidence="3">
    <location>
        <begin position="377"/>
        <end position="477"/>
    </location>
</feature>
<dbReference type="Pfam" id="PF09118">
    <property type="entry name" value="GO-like_E_set"/>
    <property type="match status" value="1"/>
</dbReference>
<dbReference type="AlphaFoldDB" id="A0A6A0A2G0"/>
<evidence type="ECO:0000259" key="2">
    <source>
        <dbReference type="Pfam" id="PF07250"/>
    </source>
</evidence>
<accession>A0A6A0A2G0</accession>
<dbReference type="InterPro" id="IPR013783">
    <property type="entry name" value="Ig-like_fold"/>
</dbReference>
<reference evidence="4 5" key="1">
    <citation type="submission" date="2020-02" db="EMBL/GenBank/DDBJ databases">
        <title>Draft genome sequence of Haematococcus lacustris strain NIES-144.</title>
        <authorList>
            <person name="Morimoto D."/>
            <person name="Nakagawa S."/>
            <person name="Yoshida T."/>
            <person name="Sawayama S."/>
        </authorList>
    </citation>
    <scope>NUCLEOTIDE SEQUENCE [LARGE SCALE GENOMIC DNA]</scope>
    <source>
        <strain evidence="4 5">NIES-144</strain>
    </source>
</reference>
<dbReference type="Proteomes" id="UP000485058">
    <property type="component" value="Unassembled WGS sequence"/>
</dbReference>
<dbReference type="SUPFAM" id="SSF50965">
    <property type="entry name" value="Galactose oxidase, central domain"/>
    <property type="match status" value="1"/>
</dbReference>
<keyword evidence="5" id="KW-1185">Reference proteome</keyword>
<dbReference type="Gene3D" id="2.130.10.80">
    <property type="entry name" value="Galactose oxidase/kelch, beta-propeller"/>
    <property type="match status" value="1"/>
</dbReference>
<protein>
    <recommendedName>
        <fullName evidence="6">Galactose oxidase-like Early set domain-containing protein</fullName>
    </recommendedName>
</protein>
<comment type="caution">
    <text evidence="4">The sequence shown here is derived from an EMBL/GenBank/DDBJ whole genome shotgun (WGS) entry which is preliminary data.</text>
</comment>
<dbReference type="InterPro" id="IPR009880">
    <property type="entry name" value="Glyoxal_oxidase_N"/>
</dbReference>
<sequence length="480" mass="52210">MVAIAGTNRFFFMERPSGKHPDGSKVIAGYWDVDTSTFTNVAATDSLFCSGHTLTSAGDILVVGGHIAKTGYADGLRGLRIYNSTSGSFTSIGRLIAPRWYPTATLLPNNQIMITGGTIKPGSGTGSNPYYELWNPRAPGTTRRLPLSDTFVASTGDIYYPAQYILPSGHLFMYCNVYGEIFNPMTAQTLSVIPPLGGNMKVYTEYPYTGSSPHQRILNPAMPSPSPRAGQYSYGWVNTTAPALAWRIKVEINGTGSTARYHYGAGWQSERMLRPRVMPDAVLLPNGQVVVLNGAMRGVAGDNVAGGMAKNNEPNMWPELYTPWAPRGSRFTPLKRNLIPRLYHSTAALTMDGTILVAGCDRCDKYWPPVYFDFSSKPTIALVNATNFGYNKPLSITYSIANASMQADSVVLVAPSATTHSTNMHQRVVGLKTLVLTRGTPNTITVQSPPNINIAPPGMYMLFLLNGRVYSRAVWVKLAP</sequence>
<dbReference type="InterPro" id="IPR037293">
    <property type="entry name" value="Gal_Oxidase_central_sf"/>
</dbReference>
<name>A0A6A0A2G0_HAELA</name>
<proteinExistence type="predicted"/>
<dbReference type="Gene3D" id="2.60.40.10">
    <property type="entry name" value="Immunoglobulins"/>
    <property type="match status" value="1"/>
</dbReference>
<dbReference type="PANTHER" id="PTHR32208">
    <property type="entry name" value="SECRETED PROTEIN-RELATED"/>
    <property type="match status" value="1"/>
</dbReference>
<dbReference type="InterPro" id="IPR015202">
    <property type="entry name" value="GO-like_E_set"/>
</dbReference>
<dbReference type="PANTHER" id="PTHR32208:SF21">
    <property type="entry name" value="LOW QUALITY PROTEIN: ALDEHYDE OXIDASE GLOX-LIKE"/>
    <property type="match status" value="1"/>
</dbReference>
<dbReference type="SUPFAM" id="SSF81296">
    <property type="entry name" value="E set domains"/>
    <property type="match status" value="1"/>
</dbReference>
<dbReference type="Pfam" id="PF07250">
    <property type="entry name" value="Glyoxal_oxid_N"/>
    <property type="match status" value="1"/>
</dbReference>
<dbReference type="InterPro" id="IPR014756">
    <property type="entry name" value="Ig_E-set"/>
</dbReference>
<organism evidence="4 5">
    <name type="scientific">Haematococcus lacustris</name>
    <name type="common">Green alga</name>
    <name type="synonym">Haematococcus pluvialis</name>
    <dbReference type="NCBI Taxonomy" id="44745"/>
    <lineage>
        <taxon>Eukaryota</taxon>
        <taxon>Viridiplantae</taxon>
        <taxon>Chlorophyta</taxon>
        <taxon>core chlorophytes</taxon>
        <taxon>Chlorophyceae</taxon>
        <taxon>CS clade</taxon>
        <taxon>Chlamydomonadales</taxon>
        <taxon>Haematococcaceae</taxon>
        <taxon>Haematococcus</taxon>
    </lineage>
</organism>
<evidence type="ECO:0000259" key="3">
    <source>
        <dbReference type="Pfam" id="PF09118"/>
    </source>
</evidence>
<evidence type="ECO:0008006" key="6">
    <source>
        <dbReference type="Google" id="ProtNLM"/>
    </source>
</evidence>
<evidence type="ECO:0000313" key="4">
    <source>
        <dbReference type="EMBL" id="GFH25668.1"/>
    </source>
</evidence>
<dbReference type="EMBL" id="BLLF01002882">
    <property type="protein sequence ID" value="GFH25668.1"/>
    <property type="molecule type" value="Genomic_DNA"/>
</dbReference>